<gene>
    <name evidence="1" type="ORF">GCM10009111_18180</name>
</gene>
<protein>
    <submittedName>
        <fullName evidence="1">DUF2750 domain-containing protein</fullName>
    </submittedName>
</protein>
<name>A0ABN1L6X8_9GAMM</name>
<dbReference type="RefSeq" id="WP_215979795.1">
    <property type="nucleotide sequence ID" value="NZ_BAAAFA010000005.1"/>
</dbReference>
<evidence type="ECO:0000313" key="2">
    <source>
        <dbReference type="Proteomes" id="UP001500021"/>
    </source>
</evidence>
<dbReference type="Pfam" id="PF11042">
    <property type="entry name" value="DUF2750"/>
    <property type="match status" value="1"/>
</dbReference>
<comment type="caution">
    <text evidence="1">The sequence shown here is derived from an EMBL/GenBank/DDBJ whole genome shotgun (WGS) entry which is preliminary data.</text>
</comment>
<keyword evidence="2" id="KW-1185">Reference proteome</keyword>
<proteinExistence type="predicted"/>
<reference evidence="1 2" key="1">
    <citation type="journal article" date="2019" name="Int. J. Syst. Evol. Microbiol.">
        <title>The Global Catalogue of Microorganisms (GCM) 10K type strain sequencing project: providing services to taxonomists for standard genome sequencing and annotation.</title>
        <authorList>
            <consortium name="The Broad Institute Genomics Platform"/>
            <consortium name="The Broad Institute Genome Sequencing Center for Infectious Disease"/>
            <person name="Wu L."/>
            <person name="Ma J."/>
        </authorList>
    </citation>
    <scope>NUCLEOTIDE SEQUENCE [LARGE SCALE GENOMIC DNA]</scope>
    <source>
        <strain evidence="1 2">JCM 15608</strain>
    </source>
</reference>
<sequence>MATPIDNKTLNDIEQYNIENRFQYFLKEVNQNSELWILADEHGCMMLNSDDEDCVPVWPNQEFAQTWATGDWELCSAQAISLDVWLKRWTQGLEEDELSVVVFPNSNEEGVILYPTELADELNKKAQKLKRNN</sequence>
<dbReference type="InterPro" id="IPR021284">
    <property type="entry name" value="DUF2750"/>
</dbReference>
<evidence type="ECO:0000313" key="1">
    <source>
        <dbReference type="EMBL" id="GAA0817219.1"/>
    </source>
</evidence>
<dbReference type="EMBL" id="BAAAFA010000005">
    <property type="protein sequence ID" value="GAA0817219.1"/>
    <property type="molecule type" value="Genomic_DNA"/>
</dbReference>
<dbReference type="Proteomes" id="UP001500021">
    <property type="component" value="Unassembled WGS sequence"/>
</dbReference>
<organism evidence="1 2">
    <name type="scientific">Colwellia asteriadis</name>
    <dbReference type="NCBI Taxonomy" id="517723"/>
    <lineage>
        <taxon>Bacteria</taxon>
        <taxon>Pseudomonadati</taxon>
        <taxon>Pseudomonadota</taxon>
        <taxon>Gammaproteobacteria</taxon>
        <taxon>Alteromonadales</taxon>
        <taxon>Colwelliaceae</taxon>
        <taxon>Colwellia</taxon>
    </lineage>
</organism>
<accession>A0ABN1L6X8</accession>